<keyword evidence="4 7" id="KW-0812">Transmembrane</keyword>
<evidence type="ECO:0000256" key="6">
    <source>
        <dbReference type="ARBA" id="ARBA00023136"/>
    </source>
</evidence>
<dbReference type="Proteomes" id="UP000767327">
    <property type="component" value="Unassembled WGS sequence"/>
</dbReference>
<dbReference type="InterPro" id="IPR050638">
    <property type="entry name" value="AA-Vitamin_Transporters"/>
</dbReference>
<name>A0A971IDH5_9BIFI</name>
<accession>A0A971IDH5</accession>
<feature type="domain" description="EamA" evidence="8">
    <location>
        <begin position="155"/>
        <end position="285"/>
    </location>
</feature>
<dbReference type="Pfam" id="PF00892">
    <property type="entry name" value="EamA"/>
    <property type="match status" value="2"/>
</dbReference>
<dbReference type="InterPro" id="IPR000620">
    <property type="entry name" value="EamA_dom"/>
</dbReference>
<keyword evidence="3" id="KW-1003">Cell membrane</keyword>
<dbReference type="EMBL" id="JAAXZR010000023">
    <property type="protein sequence ID" value="NLT79972.1"/>
    <property type="molecule type" value="Genomic_DNA"/>
</dbReference>
<comment type="subcellular location">
    <subcellularLocation>
        <location evidence="1">Cell membrane</location>
        <topology evidence="1">Multi-pass membrane protein</topology>
    </subcellularLocation>
</comment>
<evidence type="ECO:0000256" key="1">
    <source>
        <dbReference type="ARBA" id="ARBA00004651"/>
    </source>
</evidence>
<dbReference type="SUPFAM" id="SSF103481">
    <property type="entry name" value="Multidrug resistance efflux transporter EmrE"/>
    <property type="match status" value="2"/>
</dbReference>
<evidence type="ECO:0000313" key="9">
    <source>
        <dbReference type="EMBL" id="NLT79972.1"/>
    </source>
</evidence>
<evidence type="ECO:0000256" key="4">
    <source>
        <dbReference type="ARBA" id="ARBA00022692"/>
    </source>
</evidence>
<evidence type="ECO:0000256" key="2">
    <source>
        <dbReference type="ARBA" id="ARBA00007362"/>
    </source>
</evidence>
<feature type="transmembrane region" description="Helical" evidence="7">
    <location>
        <begin position="68"/>
        <end position="90"/>
    </location>
</feature>
<organism evidence="9 10">
    <name type="scientific">Bifidobacterium crudilactis</name>
    <dbReference type="NCBI Taxonomy" id="327277"/>
    <lineage>
        <taxon>Bacteria</taxon>
        <taxon>Bacillati</taxon>
        <taxon>Actinomycetota</taxon>
        <taxon>Actinomycetes</taxon>
        <taxon>Bifidobacteriales</taxon>
        <taxon>Bifidobacteriaceae</taxon>
        <taxon>Bifidobacterium</taxon>
    </lineage>
</organism>
<dbReference type="PANTHER" id="PTHR32322">
    <property type="entry name" value="INNER MEMBRANE TRANSPORTER"/>
    <property type="match status" value="1"/>
</dbReference>
<feature type="domain" description="EamA" evidence="8">
    <location>
        <begin position="8"/>
        <end position="140"/>
    </location>
</feature>
<evidence type="ECO:0000256" key="7">
    <source>
        <dbReference type="SAM" id="Phobius"/>
    </source>
</evidence>
<dbReference type="AlphaFoldDB" id="A0A971IDH5"/>
<feature type="transmembrane region" description="Helical" evidence="7">
    <location>
        <begin position="214"/>
        <end position="233"/>
    </location>
</feature>
<feature type="transmembrane region" description="Helical" evidence="7">
    <location>
        <begin position="245"/>
        <end position="262"/>
    </location>
</feature>
<comment type="caution">
    <text evidence="9">The sequence shown here is derived from an EMBL/GenBank/DDBJ whole genome shotgun (WGS) entry which is preliminary data.</text>
</comment>
<feature type="transmembrane region" description="Helical" evidence="7">
    <location>
        <begin position="96"/>
        <end position="116"/>
    </location>
</feature>
<reference evidence="9" key="2">
    <citation type="submission" date="2020-01" db="EMBL/GenBank/DDBJ databases">
        <authorList>
            <person name="Campanaro S."/>
        </authorList>
    </citation>
    <scope>NUCLEOTIDE SEQUENCE</scope>
    <source>
        <strain evidence="9">AS01afH2WH_6</strain>
    </source>
</reference>
<comment type="similarity">
    <text evidence="2">Belongs to the EamA transporter family.</text>
</comment>
<evidence type="ECO:0000256" key="3">
    <source>
        <dbReference type="ARBA" id="ARBA00022475"/>
    </source>
</evidence>
<feature type="transmembrane region" description="Helical" evidence="7">
    <location>
        <begin position="152"/>
        <end position="173"/>
    </location>
</feature>
<reference evidence="9" key="1">
    <citation type="journal article" date="2020" name="Biotechnol. Biofuels">
        <title>New insights from the biogas microbiome by comprehensive genome-resolved metagenomics of nearly 1600 species originating from multiple anaerobic digesters.</title>
        <authorList>
            <person name="Campanaro S."/>
            <person name="Treu L."/>
            <person name="Rodriguez-R L.M."/>
            <person name="Kovalovszki A."/>
            <person name="Ziels R.M."/>
            <person name="Maus I."/>
            <person name="Zhu X."/>
            <person name="Kougias P.G."/>
            <person name="Basile A."/>
            <person name="Luo G."/>
            <person name="Schluter A."/>
            <person name="Konstantinidis K.T."/>
            <person name="Angelidaki I."/>
        </authorList>
    </citation>
    <scope>NUCLEOTIDE SEQUENCE</scope>
    <source>
        <strain evidence="9">AS01afH2WH_6</strain>
    </source>
</reference>
<dbReference type="RefSeq" id="WP_273173993.1">
    <property type="nucleotide sequence ID" value="NZ_CP181270.1"/>
</dbReference>
<feature type="transmembrane region" description="Helical" evidence="7">
    <location>
        <begin position="185"/>
        <end position="208"/>
    </location>
</feature>
<evidence type="ECO:0000259" key="8">
    <source>
        <dbReference type="Pfam" id="PF00892"/>
    </source>
</evidence>
<feature type="transmembrane region" description="Helical" evidence="7">
    <location>
        <begin position="123"/>
        <end position="140"/>
    </location>
</feature>
<feature type="transmembrane region" description="Helical" evidence="7">
    <location>
        <begin position="268"/>
        <end position="287"/>
    </location>
</feature>
<feature type="transmembrane region" description="Helical" evidence="7">
    <location>
        <begin position="35"/>
        <end position="56"/>
    </location>
</feature>
<sequence length="304" mass="32075">MSARSRAFIALVAAAAFWAGNYVFGHVAVASMSPFSIVLLRWALALIPLGVIAQCLEHPRWKELLAHWPFLLMQAALGMFAYNILLYAALHVSTAFEASLINAANPALIAVAATVLLHERLGWKGAVGIALALFGVLIVLTRGDISTLFRNAFGPGALLMIGAIVVWTAYSIAGRMGPRLPPVSSVLVQAVFVVIGMGAAAPFVGVTLPTSTEAFASLLFIAVFPSCLSYVLWNVALTQIPSGMAGVFLNLITLFTAMWALMTGETITVSQIVGALVIIGGVMLTALSKRGDGNHVEADVSREV</sequence>
<proteinExistence type="inferred from homology"/>
<keyword evidence="6 7" id="KW-0472">Membrane</keyword>
<dbReference type="PANTHER" id="PTHR32322:SF18">
    <property type="entry name" value="S-ADENOSYLMETHIONINE_S-ADENOSYLHOMOCYSTEINE TRANSPORTER"/>
    <property type="match status" value="1"/>
</dbReference>
<dbReference type="Gene3D" id="1.10.3730.20">
    <property type="match status" value="1"/>
</dbReference>
<dbReference type="GO" id="GO:0005886">
    <property type="term" value="C:plasma membrane"/>
    <property type="evidence" value="ECO:0007669"/>
    <property type="project" value="UniProtKB-SubCell"/>
</dbReference>
<protein>
    <submittedName>
        <fullName evidence="9">DMT family transporter</fullName>
    </submittedName>
</protein>
<evidence type="ECO:0000256" key="5">
    <source>
        <dbReference type="ARBA" id="ARBA00022989"/>
    </source>
</evidence>
<dbReference type="InterPro" id="IPR037185">
    <property type="entry name" value="EmrE-like"/>
</dbReference>
<gene>
    <name evidence="9" type="ORF">GXW98_06805</name>
</gene>
<keyword evidence="5 7" id="KW-1133">Transmembrane helix</keyword>
<evidence type="ECO:0000313" key="10">
    <source>
        <dbReference type="Proteomes" id="UP000767327"/>
    </source>
</evidence>